<evidence type="ECO:0000313" key="3">
    <source>
        <dbReference type="EMBL" id="GAA3761569.1"/>
    </source>
</evidence>
<dbReference type="PANTHER" id="PTHR30290">
    <property type="entry name" value="PERIPLASMIC BINDING COMPONENT OF ABC TRANSPORTER"/>
    <property type="match status" value="1"/>
</dbReference>
<dbReference type="Proteomes" id="UP001500540">
    <property type="component" value="Unassembled WGS sequence"/>
</dbReference>
<dbReference type="InterPro" id="IPR039424">
    <property type="entry name" value="SBP_5"/>
</dbReference>
<dbReference type="SUPFAM" id="SSF53850">
    <property type="entry name" value="Periplasmic binding protein-like II"/>
    <property type="match status" value="1"/>
</dbReference>
<feature type="domain" description="Solute-binding protein family 5" evidence="2">
    <location>
        <begin position="105"/>
        <end position="467"/>
    </location>
</feature>
<accession>A0ABP7GI50</accession>
<reference evidence="4" key="1">
    <citation type="journal article" date="2019" name="Int. J. Syst. Evol. Microbiol.">
        <title>The Global Catalogue of Microorganisms (GCM) 10K type strain sequencing project: providing services to taxonomists for standard genome sequencing and annotation.</title>
        <authorList>
            <consortium name="The Broad Institute Genomics Platform"/>
            <consortium name="The Broad Institute Genome Sequencing Center for Infectious Disease"/>
            <person name="Wu L."/>
            <person name="Ma J."/>
        </authorList>
    </citation>
    <scope>NUCLEOTIDE SEQUENCE [LARGE SCALE GENOMIC DNA]</scope>
    <source>
        <strain evidence="4">JCM 16950</strain>
    </source>
</reference>
<dbReference type="Pfam" id="PF00496">
    <property type="entry name" value="SBP_bac_5"/>
    <property type="match status" value="1"/>
</dbReference>
<dbReference type="PROSITE" id="PS51257">
    <property type="entry name" value="PROKAR_LIPOPROTEIN"/>
    <property type="match status" value="1"/>
</dbReference>
<keyword evidence="4" id="KW-1185">Reference proteome</keyword>
<organism evidence="3 4">
    <name type="scientific">Microbacterium kribbense</name>
    <dbReference type="NCBI Taxonomy" id="433645"/>
    <lineage>
        <taxon>Bacteria</taxon>
        <taxon>Bacillati</taxon>
        <taxon>Actinomycetota</taxon>
        <taxon>Actinomycetes</taxon>
        <taxon>Micrococcales</taxon>
        <taxon>Microbacteriaceae</taxon>
        <taxon>Microbacterium</taxon>
    </lineage>
</organism>
<feature type="chain" id="PRO_5046807951" evidence="1">
    <location>
        <begin position="23"/>
        <end position="561"/>
    </location>
</feature>
<dbReference type="RefSeq" id="WP_344781688.1">
    <property type="nucleotide sequence ID" value="NZ_BAABAF010000004.1"/>
</dbReference>
<evidence type="ECO:0000313" key="4">
    <source>
        <dbReference type="Proteomes" id="UP001500540"/>
    </source>
</evidence>
<dbReference type="EMBL" id="BAABAF010000004">
    <property type="protein sequence ID" value="GAA3761569.1"/>
    <property type="molecule type" value="Genomic_DNA"/>
</dbReference>
<evidence type="ECO:0000256" key="1">
    <source>
        <dbReference type="SAM" id="SignalP"/>
    </source>
</evidence>
<feature type="signal peptide" evidence="1">
    <location>
        <begin position="1"/>
        <end position="22"/>
    </location>
</feature>
<dbReference type="Gene3D" id="3.40.190.10">
    <property type="entry name" value="Periplasmic binding protein-like II"/>
    <property type="match status" value="1"/>
</dbReference>
<evidence type="ECO:0000259" key="2">
    <source>
        <dbReference type="Pfam" id="PF00496"/>
    </source>
</evidence>
<gene>
    <name evidence="3" type="ORF">GCM10022240_12620</name>
</gene>
<proteinExistence type="predicted"/>
<dbReference type="Gene3D" id="3.10.105.10">
    <property type="entry name" value="Dipeptide-binding Protein, Domain 3"/>
    <property type="match status" value="1"/>
</dbReference>
<protein>
    <submittedName>
        <fullName evidence="3">ABC transporter family substrate-binding protein</fullName>
    </submittedName>
</protein>
<dbReference type="InterPro" id="IPR030678">
    <property type="entry name" value="Peptide/Ni-bd"/>
</dbReference>
<name>A0ABP7GI50_9MICO</name>
<keyword evidence="1" id="KW-0732">Signal</keyword>
<dbReference type="PANTHER" id="PTHR30290:SF65">
    <property type="entry name" value="MONOACYL PHOSPHATIDYLINOSITOL TETRAMANNOSIDE-BINDING PROTEIN LPQW-RELATED"/>
    <property type="match status" value="1"/>
</dbReference>
<sequence>MNRRTTALAAVAVLSAAGLALAGCAQPNAKPTSSEAPQLPLVGWTPVPASSLQQGGTLNLAALSSGTDEGNWNINTTQGANVPVVDITAPLMGAPLKATKDGAVEVDPNYAESVELTSKSPETIDVKLNQKAVWEDGSPLTAKDYQATYAALSGKNTKFNIASSAGFDQVSSFEVVSDYEFKIVFNEPYADWQALIGTAAVPAEIASDPAKWASFTTKPLPSSGPFIMSKIDNNAKIYTETPNPKWWGDTPKLDAINWTVTGQDSQAQAFANNELNAVEAQDVDTYTAALKKSGAKALSSGGVTYSQVTFNGLQAPLDDVNVRKAISQSIDRELIAKTANEPLGVKATTDGNWIFMPGQKGYVDTVDKLLPYNLDAAKKLLTDSGWANADGKWTKDGKELKLSVIVPQGTKSNELRAQQIQSSLKKIDIPVTLDEVPSADYFTNIMAGKYEMATFGWQGTLFPISSSESLFYPAGKPGGNGQNFAYVTDEKLGDLWKQANSELDPAKRLKIADQINDVIAGFVPFLPIYPYPNVFVVDGNLANYGPATFMSTDWTQVGFTK</sequence>
<dbReference type="CDD" id="cd08501">
    <property type="entry name" value="PBP2_Lpqw"/>
    <property type="match status" value="1"/>
</dbReference>
<comment type="caution">
    <text evidence="3">The sequence shown here is derived from an EMBL/GenBank/DDBJ whole genome shotgun (WGS) entry which is preliminary data.</text>
</comment>
<dbReference type="InterPro" id="IPR000914">
    <property type="entry name" value="SBP_5_dom"/>
</dbReference>
<dbReference type="PIRSF" id="PIRSF002741">
    <property type="entry name" value="MppA"/>
    <property type="match status" value="1"/>
</dbReference>